<dbReference type="Gene3D" id="3.60.40.10">
    <property type="entry name" value="PPM-type phosphatase domain"/>
    <property type="match status" value="1"/>
</dbReference>
<dbReference type="SMART" id="SM00332">
    <property type="entry name" value="PP2Cc"/>
    <property type="match status" value="1"/>
</dbReference>
<dbReference type="PANTHER" id="PTHR13832:SF827">
    <property type="entry name" value="PROTEIN PHOSPHATASE 1L"/>
    <property type="match status" value="1"/>
</dbReference>
<dbReference type="Proteomes" id="UP000886339">
    <property type="component" value="Unassembled WGS sequence"/>
</dbReference>
<sequence>METARISLQGDRSNNQDRCAIFNYGQSCLMVLADGLGGHPRGEVAAQIMLNVCEQLFTKTPKPISSPQFFFHHCVAHAHKLINQYGQSQDPVIAPRTTVVMALIQDGNCYWSYAGDSRFYLLRDNEIILQSTDHSVPQHNARGEENPANRALTRCVGGQRSAPMPSTEPPFPLQPEDVLLLCSDGLWSQLPQQQLVETLCNVFPLKKALHMLSSSAEKNGQSRSDNISALSIRVDDRNCGMHAVSYAGDSENELLSAIDHLNTLITENIAEG</sequence>
<dbReference type="InterPro" id="IPR015655">
    <property type="entry name" value="PP2C"/>
</dbReference>
<dbReference type="Pfam" id="PF13672">
    <property type="entry name" value="PP2C_2"/>
    <property type="match status" value="1"/>
</dbReference>
<feature type="domain" description="PPM-type phosphatase" evidence="1">
    <location>
        <begin position="2"/>
        <end position="234"/>
    </location>
</feature>
<dbReference type="AlphaFoldDB" id="A0A831RTD5"/>
<evidence type="ECO:0000259" key="1">
    <source>
        <dbReference type="PROSITE" id="PS51746"/>
    </source>
</evidence>
<reference evidence="2" key="1">
    <citation type="journal article" date="2020" name="mSystems">
        <title>Genome- and Community-Level Interaction Insights into Carbon Utilization and Element Cycling Functions of Hydrothermarchaeota in Hydrothermal Sediment.</title>
        <authorList>
            <person name="Zhou Z."/>
            <person name="Liu Y."/>
            <person name="Xu W."/>
            <person name="Pan J."/>
            <person name="Luo Z.H."/>
            <person name="Li M."/>
        </authorList>
    </citation>
    <scope>NUCLEOTIDE SEQUENCE [LARGE SCALE GENOMIC DNA]</scope>
    <source>
        <strain evidence="2">HyVt-458</strain>
    </source>
</reference>
<dbReference type="InterPro" id="IPR001932">
    <property type="entry name" value="PPM-type_phosphatase-like_dom"/>
</dbReference>
<comment type="caution">
    <text evidence="2">The sequence shown here is derived from an EMBL/GenBank/DDBJ whole genome shotgun (WGS) entry which is preliminary data.</text>
</comment>
<accession>A0A831RTD5</accession>
<gene>
    <name evidence="2" type="ORF">ENJ12_00760</name>
</gene>
<dbReference type="PROSITE" id="PS51746">
    <property type="entry name" value="PPM_2"/>
    <property type="match status" value="1"/>
</dbReference>
<proteinExistence type="predicted"/>
<dbReference type="CDD" id="cd00143">
    <property type="entry name" value="PP2Cc"/>
    <property type="match status" value="1"/>
</dbReference>
<name>A0A831RTD5_9GAMM</name>
<dbReference type="InterPro" id="IPR036457">
    <property type="entry name" value="PPM-type-like_dom_sf"/>
</dbReference>
<evidence type="ECO:0000313" key="2">
    <source>
        <dbReference type="EMBL" id="HEC05356.1"/>
    </source>
</evidence>
<dbReference type="EMBL" id="DRLF01000026">
    <property type="protein sequence ID" value="HEC05356.1"/>
    <property type="molecule type" value="Genomic_DNA"/>
</dbReference>
<organism evidence="2">
    <name type="scientific">Thiolapillus brandeum</name>
    <dbReference type="NCBI Taxonomy" id="1076588"/>
    <lineage>
        <taxon>Bacteria</taxon>
        <taxon>Pseudomonadati</taxon>
        <taxon>Pseudomonadota</taxon>
        <taxon>Gammaproteobacteria</taxon>
        <taxon>Chromatiales</taxon>
        <taxon>Sedimenticolaceae</taxon>
        <taxon>Thiolapillus</taxon>
    </lineage>
</organism>
<dbReference type="PANTHER" id="PTHR13832">
    <property type="entry name" value="PROTEIN PHOSPHATASE 2C"/>
    <property type="match status" value="1"/>
</dbReference>
<dbReference type="GO" id="GO:0004722">
    <property type="term" value="F:protein serine/threonine phosphatase activity"/>
    <property type="evidence" value="ECO:0007669"/>
    <property type="project" value="InterPro"/>
</dbReference>
<dbReference type="SUPFAM" id="SSF81606">
    <property type="entry name" value="PP2C-like"/>
    <property type="match status" value="1"/>
</dbReference>
<dbReference type="SMART" id="SM00331">
    <property type="entry name" value="PP2C_SIG"/>
    <property type="match status" value="1"/>
</dbReference>
<protein>
    <submittedName>
        <fullName evidence="2">Serine/threonine-protein phosphatase</fullName>
    </submittedName>
</protein>